<reference evidence="1 2" key="1">
    <citation type="submission" date="2019-01" db="EMBL/GenBank/DDBJ databases">
        <title>Novel species of Cellulomonas.</title>
        <authorList>
            <person name="Liu Q."/>
            <person name="Xin Y.-H."/>
        </authorList>
    </citation>
    <scope>NUCLEOTIDE SEQUENCE [LARGE SCALE GENOMIC DNA]</scope>
    <source>
        <strain evidence="1 2">HLT2-17</strain>
    </source>
</reference>
<organism evidence="1 2">
    <name type="scientific">Pengzhenrongella frigida</name>
    <dbReference type="NCBI Taxonomy" id="1259133"/>
    <lineage>
        <taxon>Bacteria</taxon>
        <taxon>Bacillati</taxon>
        <taxon>Actinomycetota</taxon>
        <taxon>Actinomycetes</taxon>
        <taxon>Micrococcales</taxon>
        <taxon>Pengzhenrongella</taxon>
    </lineage>
</organism>
<dbReference type="AlphaFoldDB" id="A0A4V1ZHC7"/>
<dbReference type="Gene3D" id="1.10.1510.10">
    <property type="entry name" value="Uncharacterised protein YqeY/AIM41 PF09424, N-terminal domain"/>
    <property type="match status" value="1"/>
</dbReference>
<comment type="caution">
    <text evidence="1">The sequence shown here is derived from an EMBL/GenBank/DDBJ whole genome shotgun (WGS) entry which is preliminary data.</text>
</comment>
<keyword evidence="2" id="KW-1185">Reference proteome</keyword>
<gene>
    <name evidence="1" type="ORF">EUA98_07560</name>
</gene>
<name>A0A4V1ZHC7_9MICO</name>
<dbReference type="Pfam" id="PF09424">
    <property type="entry name" value="YqeY"/>
    <property type="match status" value="1"/>
</dbReference>
<dbReference type="InterPro" id="IPR042184">
    <property type="entry name" value="YqeY/Aim41_N"/>
</dbReference>
<dbReference type="OrthoDB" id="5244551at2"/>
<evidence type="ECO:0000313" key="1">
    <source>
        <dbReference type="EMBL" id="RYV51584.1"/>
    </source>
</evidence>
<accession>A0A4V1ZHC7</accession>
<dbReference type="InterPro" id="IPR019004">
    <property type="entry name" value="YqeY/Aim41"/>
</dbReference>
<proteinExistence type="predicted"/>
<dbReference type="InterPro" id="IPR023168">
    <property type="entry name" value="GatB_Yqey_C_2"/>
</dbReference>
<dbReference type="InterPro" id="IPR003789">
    <property type="entry name" value="Asn/Gln_tRNA_amidoTrase-B-like"/>
</dbReference>
<dbReference type="Proteomes" id="UP000293764">
    <property type="component" value="Unassembled WGS sequence"/>
</dbReference>
<dbReference type="PANTHER" id="PTHR28055">
    <property type="entry name" value="ALTERED INHERITANCE OF MITOCHONDRIA PROTEIN 41, MITOCHONDRIAL"/>
    <property type="match status" value="1"/>
</dbReference>
<dbReference type="EMBL" id="SDWW01000014">
    <property type="protein sequence ID" value="RYV51584.1"/>
    <property type="molecule type" value="Genomic_DNA"/>
</dbReference>
<dbReference type="Gene3D" id="1.10.10.410">
    <property type="match status" value="1"/>
</dbReference>
<dbReference type="SUPFAM" id="SSF89095">
    <property type="entry name" value="GatB/YqeY motif"/>
    <property type="match status" value="1"/>
</dbReference>
<sequence length="159" mass="16418">MGPMTTIERLTADLTTSMKARTAFRTNTVRQMIAAVRVAEKSGTAAHDLTEEEVQAVLGAEVKKRRESAAIYLAAGATDRATTENTEADLIEAYLPAALTPEQLDTIVTEAIAATGAATIKDMGTVMKSATAAAAAVGRVDGKALSARVRQALTGGPGA</sequence>
<protein>
    <submittedName>
        <fullName evidence="1">GatB/YqeY domain-containing protein</fullName>
    </submittedName>
</protein>
<evidence type="ECO:0000313" key="2">
    <source>
        <dbReference type="Proteomes" id="UP000293764"/>
    </source>
</evidence>
<dbReference type="PANTHER" id="PTHR28055:SF1">
    <property type="entry name" value="ALTERED INHERITANCE OF MITOCHONDRIA PROTEIN 41, MITOCHONDRIAL"/>
    <property type="match status" value="1"/>
</dbReference>
<dbReference type="GO" id="GO:0016884">
    <property type="term" value="F:carbon-nitrogen ligase activity, with glutamine as amido-N-donor"/>
    <property type="evidence" value="ECO:0007669"/>
    <property type="project" value="InterPro"/>
</dbReference>